<dbReference type="GO" id="GO:0008168">
    <property type="term" value="F:methyltransferase activity"/>
    <property type="evidence" value="ECO:0007669"/>
    <property type="project" value="UniProtKB-KW"/>
</dbReference>
<dbReference type="PANTHER" id="PTHR42786:SF2">
    <property type="entry name" value="TRNA (CYTIDINE_URIDINE-2'-O-)-METHYLTRANSFERASE TRMJ"/>
    <property type="match status" value="1"/>
</dbReference>
<dbReference type="InterPro" id="IPR029028">
    <property type="entry name" value="Alpha/beta_knot_MTases"/>
</dbReference>
<dbReference type="SUPFAM" id="SSF75217">
    <property type="entry name" value="alpha/beta knot"/>
    <property type="match status" value="1"/>
</dbReference>
<keyword evidence="4 5" id="KW-0949">S-adenosyl-L-methionine</keyword>
<dbReference type="InterPro" id="IPR029026">
    <property type="entry name" value="tRNA_m1G_MTases_N"/>
</dbReference>
<comment type="subunit">
    <text evidence="5">Homodimer.</text>
</comment>
<comment type="catalytic activity">
    <reaction evidence="5">
        <text>cytidine(32) in tRNA + S-adenosyl-L-methionine = 2'-O-methylcytidine(32) in tRNA + S-adenosyl-L-homocysteine + H(+)</text>
        <dbReference type="Rhea" id="RHEA:42932"/>
        <dbReference type="Rhea" id="RHEA-COMP:10288"/>
        <dbReference type="Rhea" id="RHEA-COMP:10289"/>
        <dbReference type="ChEBI" id="CHEBI:15378"/>
        <dbReference type="ChEBI" id="CHEBI:57856"/>
        <dbReference type="ChEBI" id="CHEBI:59789"/>
        <dbReference type="ChEBI" id="CHEBI:74495"/>
        <dbReference type="ChEBI" id="CHEBI:82748"/>
        <dbReference type="EC" id="2.1.1.200"/>
    </reaction>
</comment>
<evidence type="ECO:0000313" key="8">
    <source>
        <dbReference type="Proteomes" id="UP001060414"/>
    </source>
</evidence>
<comment type="function">
    <text evidence="5">Catalyzes the formation of 2'O-methylated cytidine (Cm32) or 2'O-methylated uridine (Um32) at position 32 in tRNA.</text>
</comment>
<comment type="catalytic activity">
    <reaction evidence="5">
        <text>uridine(32) in tRNA + S-adenosyl-L-methionine = 2'-O-methyluridine(32) in tRNA + S-adenosyl-L-homocysteine + H(+)</text>
        <dbReference type="Rhea" id="RHEA:42936"/>
        <dbReference type="Rhea" id="RHEA-COMP:10107"/>
        <dbReference type="Rhea" id="RHEA-COMP:10290"/>
        <dbReference type="ChEBI" id="CHEBI:15378"/>
        <dbReference type="ChEBI" id="CHEBI:57856"/>
        <dbReference type="ChEBI" id="CHEBI:59789"/>
        <dbReference type="ChEBI" id="CHEBI:65315"/>
        <dbReference type="ChEBI" id="CHEBI:74478"/>
        <dbReference type="EC" id="2.1.1.200"/>
    </reaction>
</comment>
<dbReference type="CDD" id="cd18093">
    <property type="entry name" value="SpoU-like_TrmJ"/>
    <property type="match status" value="1"/>
</dbReference>
<keyword evidence="3" id="KW-0808">Transferase</keyword>
<proteinExistence type="inferred from homology"/>
<comment type="similarity">
    <text evidence="1">Belongs to the class IV-like SAM-binding methyltransferase superfamily. RNA methyltransferase TrmH family.</text>
</comment>
<evidence type="ECO:0000256" key="2">
    <source>
        <dbReference type="ARBA" id="ARBA00022603"/>
    </source>
</evidence>
<evidence type="ECO:0000259" key="6">
    <source>
        <dbReference type="Pfam" id="PF00588"/>
    </source>
</evidence>
<dbReference type="GO" id="GO:0032259">
    <property type="term" value="P:methylation"/>
    <property type="evidence" value="ECO:0007669"/>
    <property type="project" value="UniProtKB-KW"/>
</dbReference>
<keyword evidence="5" id="KW-0963">Cytoplasm</keyword>
<dbReference type="InterPro" id="IPR001537">
    <property type="entry name" value="SpoU_MeTrfase"/>
</dbReference>
<dbReference type="InterPro" id="IPR004384">
    <property type="entry name" value="RNA_MeTrfase_TrmJ/LasT"/>
</dbReference>
<keyword evidence="2 5" id="KW-0489">Methyltransferase</keyword>
<evidence type="ECO:0000313" key="7">
    <source>
        <dbReference type="EMBL" id="UWZ81358.1"/>
    </source>
</evidence>
<evidence type="ECO:0000256" key="5">
    <source>
        <dbReference type="RuleBase" id="RU362024"/>
    </source>
</evidence>
<dbReference type="PANTHER" id="PTHR42786">
    <property type="entry name" value="TRNA/RRNA METHYLTRANSFERASE"/>
    <property type="match status" value="1"/>
</dbReference>
<dbReference type="EMBL" id="CP092109">
    <property type="protein sequence ID" value="UWZ81358.1"/>
    <property type="molecule type" value="Genomic_DNA"/>
</dbReference>
<evidence type="ECO:0000256" key="1">
    <source>
        <dbReference type="ARBA" id="ARBA00007228"/>
    </source>
</evidence>
<keyword evidence="5" id="KW-0819">tRNA processing</keyword>
<dbReference type="RefSeq" id="WP_260749733.1">
    <property type="nucleotide sequence ID" value="NZ_JAMFTO010000001.1"/>
</dbReference>
<dbReference type="Gene3D" id="1.10.8.590">
    <property type="match status" value="1"/>
</dbReference>
<evidence type="ECO:0000256" key="3">
    <source>
        <dbReference type="ARBA" id="ARBA00022679"/>
    </source>
</evidence>
<evidence type="ECO:0000256" key="4">
    <source>
        <dbReference type="ARBA" id="ARBA00022691"/>
    </source>
</evidence>
<dbReference type="PIRSF" id="PIRSF004808">
    <property type="entry name" value="LasT"/>
    <property type="match status" value="1"/>
</dbReference>
<keyword evidence="8" id="KW-1185">Reference proteome</keyword>
<organism evidence="7 8">
    <name type="scientific">Geoalkalibacter halelectricus</name>
    <dbReference type="NCBI Taxonomy" id="2847045"/>
    <lineage>
        <taxon>Bacteria</taxon>
        <taxon>Pseudomonadati</taxon>
        <taxon>Thermodesulfobacteriota</taxon>
        <taxon>Desulfuromonadia</taxon>
        <taxon>Desulfuromonadales</taxon>
        <taxon>Geoalkalibacteraceae</taxon>
        <taxon>Geoalkalibacter</taxon>
    </lineage>
</organism>
<sequence>MDPSLQNVSVVLVEPQGDRNIGSVCRAMMNFGFTDLRLVRPQTDHLTHEARQMAVKAAGVLEQARIHDSLEEALADCRLALGTTRRFGKYREDFLHPDEAAELFLPLTPEGRVALVFGREDRGLLTAELDLCQRFITIPTNDELPSMNLAQAVALCLYDTARVLRSRQAHGRVAGRKKLASSQAVESMFGHMRQTLLDIDFLNPDNPDHILRSFRRIFGRAGLNDREVRILRGLWNRIDWIEGQRRSLSDPHPKTEKTS</sequence>
<reference evidence="7" key="1">
    <citation type="journal article" date="2022" name="Environ. Microbiol.">
        <title>Geoalkalibacter halelectricus SAP #1 sp. nov. possessing extracellular electron transfer and mineral#reducing capabilities from a haloalkaline environment.</title>
        <authorList>
            <person name="Yadav S."/>
            <person name="Singh R."/>
            <person name="Sundharam S.S."/>
            <person name="Chaudhary S."/>
            <person name="Krishnamurthi S."/>
            <person name="Patil S.A."/>
        </authorList>
    </citation>
    <scope>NUCLEOTIDE SEQUENCE</scope>
    <source>
        <strain evidence="7">SAP-1</strain>
    </source>
</reference>
<name>A0ABY5ZQF2_9BACT</name>
<comment type="subcellular location">
    <subcellularLocation>
        <location evidence="5">Cytoplasm</location>
    </subcellularLocation>
</comment>
<gene>
    <name evidence="5" type="primary">trmJ</name>
    <name evidence="7" type="ORF">L9S41_08185</name>
</gene>
<dbReference type="Pfam" id="PF00588">
    <property type="entry name" value="SpoU_methylase"/>
    <property type="match status" value="1"/>
</dbReference>
<dbReference type="Gene3D" id="3.40.1280.10">
    <property type="match status" value="1"/>
</dbReference>
<dbReference type="Proteomes" id="UP001060414">
    <property type="component" value="Chromosome"/>
</dbReference>
<feature type="domain" description="tRNA/rRNA methyltransferase SpoU type" evidence="6">
    <location>
        <begin position="8"/>
        <end position="158"/>
    </location>
</feature>
<accession>A0ABY5ZQF2</accession>
<dbReference type="NCBIfam" id="TIGR00050">
    <property type="entry name" value="rRNA_methyl_1"/>
    <property type="match status" value="1"/>
</dbReference>
<dbReference type="EC" id="2.1.1.200" evidence="5"/>
<protein>
    <recommendedName>
        <fullName evidence="5">tRNA (cytidine/uridine-2'-O-)-methyltransferase TrmJ</fullName>
        <ecNumber evidence="5">2.1.1.200</ecNumber>
    </recommendedName>
    <alternativeName>
        <fullName evidence="5">tRNA (cytidine(32)/uridine(32)-2'-O)-methyltransferase</fullName>
    </alternativeName>
    <alternativeName>
        <fullName evidence="5">tRNA Cm32/Um32 methyltransferase</fullName>
    </alternativeName>
</protein>